<feature type="domain" description="Arm DNA-binding" evidence="1">
    <location>
        <begin position="12"/>
        <end position="58"/>
    </location>
</feature>
<dbReference type="Pfam" id="PF17293">
    <property type="entry name" value="Arm-DNA-bind_5"/>
    <property type="match status" value="1"/>
</dbReference>
<dbReference type="EMBL" id="SPPK01000001">
    <property type="protein sequence ID" value="TFU91169.1"/>
    <property type="molecule type" value="Genomic_DNA"/>
</dbReference>
<reference evidence="2 3" key="1">
    <citation type="submission" date="2019-03" db="EMBL/GenBank/DDBJ databases">
        <title>Diversity of the mouse oral microbiome.</title>
        <authorList>
            <person name="Joseph S."/>
            <person name="Aduse-Opoku J."/>
            <person name="Curtis M."/>
            <person name="Wade W."/>
            <person name="Hashim A."/>
        </authorList>
    </citation>
    <scope>NUCLEOTIDE SEQUENCE [LARGE SCALE GENOMIC DNA]</scope>
    <source>
        <strain evidence="2 3">P11</strain>
    </source>
</reference>
<evidence type="ECO:0000259" key="1">
    <source>
        <dbReference type="Pfam" id="PF17293"/>
    </source>
</evidence>
<organism evidence="2 3">
    <name type="scientific">Dysgonomonas mossii</name>
    <dbReference type="NCBI Taxonomy" id="163665"/>
    <lineage>
        <taxon>Bacteria</taxon>
        <taxon>Pseudomonadati</taxon>
        <taxon>Bacteroidota</taxon>
        <taxon>Bacteroidia</taxon>
        <taxon>Bacteroidales</taxon>
        <taxon>Dysgonomonadaceae</taxon>
        <taxon>Dysgonomonas</taxon>
    </lineage>
</organism>
<dbReference type="AlphaFoldDB" id="A0A4Y9ITQ7"/>
<dbReference type="InterPro" id="IPR035386">
    <property type="entry name" value="Arm-DNA-bind_5"/>
</dbReference>
<comment type="caution">
    <text evidence="2">The sequence shown here is derived from an EMBL/GenBank/DDBJ whole genome shotgun (WGS) entry which is preliminary data.</text>
</comment>
<sequence length="61" mass="6953">MTQKRSTFSVAFYIRRTRLNKHGEAAIVVRVTVDGIRGDTTAKKTINPKLWDSAKGKVYDR</sequence>
<evidence type="ECO:0000313" key="2">
    <source>
        <dbReference type="EMBL" id="TFU91169.1"/>
    </source>
</evidence>
<gene>
    <name evidence="2" type="ORF">E4T88_04075</name>
</gene>
<name>A0A4Y9ITQ7_9BACT</name>
<evidence type="ECO:0000313" key="3">
    <source>
        <dbReference type="Proteomes" id="UP000298285"/>
    </source>
</evidence>
<protein>
    <recommendedName>
        <fullName evidence="1">Arm DNA-binding domain-containing protein</fullName>
    </recommendedName>
</protein>
<dbReference type="Proteomes" id="UP000298285">
    <property type="component" value="Unassembled WGS sequence"/>
</dbReference>
<proteinExistence type="predicted"/>
<dbReference type="RefSeq" id="WP_135104184.1">
    <property type="nucleotide sequence ID" value="NZ_JADGKW010000001.1"/>
</dbReference>
<accession>A0A4Y9ITQ7</accession>
<dbReference type="OrthoDB" id="1493636at2"/>